<evidence type="ECO:0000313" key="3">
    <source>
        <dbReference type="Proteomes" id="UP000237481"/>
    </source>
</evidence>
<dbReference type="AlphaFoldDB" id="A0A2S4KXR1"/>
<sequence length="258" mass="29976">MITLPYDKDGAEQQTPFDNSDNAADPISCPASASPIRIAVRCMSHKIPGEASQRVTTIGNLICQHQWGRNMDQGMDFIRTTGFPHLDGEKADFLLDSGMMPPGTNPEDVPILAYRWSGKTMQKRDVGAHLQNYIRTLPFKEIRITGSTTPGKTTSQLRDEMTETEWNEHMRYMVFQKIKYRRNISREEVLWLTSHLEQFDGIMREHIARRQWHRVPLWESQDLWLNEHRELSKTSDLALMDRILEQHKLEIQSESRKA</sequence>
<organism evidence="2 3">
    <name type="scientific">Tolypocladium paradoxum</name>
    <dbReference type="NCBI Taxonomy" id="94208"/>
    <lineage>
        <taxon>Eukaryota</taxon>
        <taxon>Fungi</taxon>
        <taxon>Dikarya</taxon>
        <taxon>Ascomycota</taxon>
        <taxon>Pezizomycotina</taxon>
        <taxon>Sordariomycetes</taxon>
        <taxon>Hypocreomycetidae</taxon>
        <taxon>Hypocreales</taxon>
        <taxon>Ophiocordycipitaceae</taxon>
        <taxon>Tolypocladium</taxon>
    </lineage>
</organism>
<accession>A0A2S4KXR1</accession>
<keyword evidence="3" id="KW-1185">Reference proteome</keyword>
<evidence type="ECO:0000256" key="1">
    <source>
        <dbReference type="SAM" id="MobiDB-lite"/>
    </source>
</evidence>
<reference evidence="2 3" key="1">
    <citation type="submission" date="2018-01" db="EMBL/GenBank/DDBJ databases">
        <title>Harnessing the power of phylogenomics to disentangle the directionality and signatures of interkingdom host jumping in the parasitic fungal genus Tolypocladium.</title>
        <authorList>
            <person name="Quandt C.A."/>
            <person name="Patterson W."/>
            <person name="Spatafora J.W."/>
        </authorList>
    </citation>
    <scope>NUCLEOTIDE SEQUENCE [LARGE SCALE GENOMIC DNA]</scope>
    <source>
        <strain evidence="2 3">NRBC 100945</strain>
    </source>
</reference>
<dbReference type="Proteomes" id="UP000237481">
    <property type="component" value="Unassembled WGS sequence"/>
</dbReference>
<dbReference type="EMBL" id="PKSG01000479">
    <property type="protein sequence ID" value="POR34962.1"/>
    <property type="molecule type" value="Genomic_DNA"/>
</dbReference>
<gene>
    <name evidence="2" type="ORF">TPAR_04841</name>
</gene>
<dbReference type="OrthoDB" id="4907064at2759"/>
<evidence type="ECO:0000313" key="2">
    <source>
        <dbReference type="EMBL" id="POR34962.1"/>
    </source>
</evidence>
<feature type="compositionally biased region" description="Basic and acidic residues" evidence="1">
    <location>
        <begin position="1"/>
        <end position="11"/>
    </location>
</feature>
<name>A0A2S4KXR1_9HYPO</name>
<feature type="compositionally biased region" description="Polar residues" evidence="1">
    <location>
        <begin position="12"/>
        <end position="22"/>
    </location>
</feature>
<protein>
    <submittedName>
        <fullName evidence="2">Uncharacterized protein</fullName>
    </submittedName>
</protein>
<comment type="caution">
    <text evidence="2">The sequence shown here is derived from an EMBL/GenBank/DDBJ whole genome shotgun (WGS) entry which is preliminary data.</text>
</comment>
<proteinExistence type="predicted"/>
<feature type="region of interest" description="Disordered" evidence="1">
    <location>
        <begin position="1"/>
        <end position="28"/>
    </location>
</feature>